<feature type="transmembrane region" description="Helical" evidence="13">
    <location>
        <begin position="201"/>
        <end position="220"/>
    </location>
</feature>
<comment type="function">
    <text evidence="13">Transport of potassium into the cell. Likely operates as a K(+):H(+) symporter.</text>
</comment>
<keyword evidence="10 13" id="KW-1133">Transmembrane helix</keyword>
<feature type="transmembrane region" description="Helical" evidence="13">
    <location>
        <begin position="241"/>
        <end position="264"/>
    </location>
</feature>
<evidence type="ECO:0000256" key="5">
    <source>
        <dbReference type="ARBA" id="ARBA00022519"/>
    </source>
</evidence>
<feature type="transmembrane region" description="Helical" evidence="13">
    <location>
        <begin position="420"/>
        <end position="438"/>
    </location>
</feature>
<comment type="catalytic activity">
    <reaction evidence="13">
        <text>K(+)(in) + H(+)(in) = K(+)(out) + H(+)(out)</text>
        <dbReference type="Rhea" id="RHEA:28490"/>
        <dbReference type="ChEBI" id="CHEBI:15378"/>
        <dbReference type="ChEBI" id="CHEBI:29103"/>
    </reaction>
</comment>
<keyword evidence="6 13" id="KW-0633">Potassium transport</keyword>
<comment type="subcellular location">
    <subcellularLocation>
        <location evidence="13">Cell membrane</location>
        <topology evidence="13">Multi-pass membrane protein</topology>
    </subcellularLocation>
    <subcellularLocation>
        <location evidence="1">Membrane</location>
        <topology evidence="1">Multi-pass membrane protein</topology>
    </subcellularLocation>
</comment>
<keyword evidence="12 13" id="KW-0472">Membrane</keyword>
<feature type="transmembrane region" description="Helical" evidence="13">
    <location>
        <begin position="96"/>
        <end position="121"/>
    </location>
</feature>
<dbReference type="PANTHER" id="PTHR30540">
    <property type="entry name" value="OSMOTIC STRESS POTASSIUM TRANSPORTER"/>
    <property type="match status" value="1"/>
</dbReference>
<protein>
    <recommendedName>
        <fullName evidence="13">Probable potassium transport system protein Kup</fullName>
    </recommendedName>
</protein>
<evidence type="ECO:0000259" key="15">
    <source>
        <dbReference type="Pfam" id="PF22776"/>
    </source>
</evidence>
<feature type="transmembrane region" description="Helical" evidence="13">
    <location>
        <begin position="358"/>
        <end position="378"/>
    </location>
</feature>
<evidence type="ECO:0000313" key="16">
    <source>
        <dbReference type="EMBL" id="MQT14332.1"/>
    </source>
</evidence>
<evidence type="ECO:0000256" key="11">
    <source>
        <dbReference type="ARBA" id="ARBA00023065"/>
    </source>
</evidence>
<feature type="transmembrane region" description="Helical" evidence="13">
    <location>
        <begin position="284"/>
        <end position="306"/>
    </location>
</feature>
<keyword evidence="8 13" id="KW-0769">Symport</keyword>
<dbReference type="PANTHER" id="PTHR30540:SF79">
    <property type="entry name" value="LOW AFFINITY POTASSIUM TRANSPORT SYSTEM PROTEIN KUP"/>
    <property type="match status" value="1"/>
</dbReference>
<comment type="similarity">
    <text evidence="2 13">Belongs to the HAK/KUP transporter (TC 2.A.72) family.</text>
</comment>
<keyword evidence="11 13" id="KW-0406">Ion transport</keyword>
<keyword evidence="3 13" id="KW-0813">Transport</keyword>
<evidence type="ECO:0000256" key="4">
    <source>
        <dbReference type="ARBA" id="ARBA00022475"/>
    </source>
</evidence>
<dbReference type="EMBL" id="VWNA01000001">
    <property type="protein sequence ID" value="MQT14332.1"/>
    <property type="molecule type" value="Genomic_DNA"/>
</dbReference>
<evidence type="ECO:0000256" key="2">
    <source>
        <dbReference type="ARBA" id="ARBA00007019"/>
    </source>
</evidence>
<dbReference type="GO" id="GO:0005886">
    <property type="term" value="C:plasma membrane"/>
    <property type="evidence" value="ECO:0007669"/>
    <property type="project" value="UniProtKB-SubCell"/>
</dbReference>
<dbReference type="GO" id="GO:0015293">
    <property type="term" value="F:symporter activity"/>
    <property type="evidence" value="ECO:0007669"/>
    <property type="project" value="UniProtKB-UniRule"/>
</dbReference>
<evidence type="ECO:0000256" key="9">
    <source>
        <dbReference type="ARBA" id="ARBA00022958"/>
    </source>
</evidence>
<dbReference type="InterPro" id="IPR053952">
    <property type="entry name" value="K_trans_C"/>
</dbReference>
<evidence type="ECO:0000256" key="1">
    <source>
        <dbReference type="ARBA" id="ARBA00004141"/>
    </source>
</evidence>
<organism evidence="16 17">
    <name type="scientific">Segnochrobactrum spirostomi</name>
    <dbReference type="NCBI Taxonomy" id="2608987"/>
    <lineage>
        <taxon>Bacteria</taxon>
        <taxon>Pseudomonadati</taxon>
        <taxon>Pseudomonadota</taxon>
        <taxon>Alphaproteobacteria</taxon>
        <taxon>Hyphomicrobiales</taxon>
        <taxon>Segnochrobactraceae</taxon>
        <taxon>Segnochrobactrum</taxon>
    </lineage>
</organism>
<keyword evidence="4 13" id="KW-1003">Cell membrane</keyword>
<evidence type="ECO:0000256" key="8">
    <source>
        <dbReference type="ARBA" id="ARBA00022847"/>
    </source>
</evidence>
<evidence type="ECO:0000256" key="6">
    <source>
        <dbReference type="ARBA" id="ARBA00022538"/>
    </source>
</evidence>
<dbReference type="Pfam" id="PF22776">
    <property type="entry name" value="K_trans_C"/>
    <property type="match status" value="1"/>
</dbReference>
<feature type="transmembrane region" description="Helical" evidence="13">
    <location>
        <begin position="42"/>
        <end position="63"/>
    </location>
</feature>
<sequence length="636" mass="68520">MTAGRLPLTVAALGIVFGDIGTSPLYAFREAARAAPVGGELAILGVLSLIIWAIILSVSVKYVSLVLRCDNDGEGGILALATLLDLQHFTPGTRGFLLFIALLGAAMLFGDGVITPAISVLSAVEGLQYVAPAFGRWEVPITIVILIFVYLSQRAGTHRIGVLFGPIMLVWFVTIGVLGLIHALHYPVVFTAFNPLHGVRLLMAAPFSALAILSAVFLAITGGEALYADLGQFGRKVIARAWYYVALPGLLLNYFGQGALILAHPEALQNPFYLLAPNFLRLPMLILATAATVIASQAVITGVFSLTKQAIETNFMPPLSVTHTAESNESHVYIGTINVILAVLSIATVIAFQSSDALSHAYGIAVSTAMITTTVLYVSAQVRMRRWPKYVTYVAGACLLLIDLAFFLPNLEKLDTGGELPLSLAGAALLVMVAWRVGTRRMGIILNERGRIELNAVQHADRAVGASIHRCAVVLSRTSTHAPIALGRLHELLGINFDRMILVNVKVAGRPRVGPEDRLKVEVLSSRLTRIELAVGYMQSVNLPALLAPGLREVSVDPNTVIYVVGHERPLPPRRVRSLRDLLSYVFVLLVRNAARAADRFNLPSKRTLEVGYPLSLDVPLKPSAVKEAVRAMTPK</sequence>
<dbReference type="InterPro" id="IPR003855">
    <property type="entry name" value="K+_transporter"/>
</dbReference>
<evidence type="ECO:0000259" key="14">
    <source>
        <dbReference type="Pfam" id="PF02705"/>
    </source>
</evidence>
<reference evidence="16 17" key="1">
    <citation type="submission" date="2019-09" db="EMBL/GenBank/DDBJ databases">
        <title>Segnochrobactrum spirostomi gen. nov., sp. nov., isolated from the ciliate Spirostomum cf. yagiui and description of a novel family, Segnochrobactraceae fam. nov. within the order Rhizobiales of the class Alphaproteobacteria.</title>
        <authorList>
            <person name="Akter S."/>
            <person name="Shazib S.U.A."/>
            <person name="Shin M.K."/>
        </authorList>
    </citation>
    <scope>NUCLEOTIDE SEQUENCE [LARGE SCALE GENOMIC DNA]</scope>
    <source>
        <strain evidence="16 17">Sp-1</strain>
    </source>
</reference>
<dbReference type="AlphaFoldDB" id="A0A6A7Y9K8"/>
<feature type="domain" description="K+ potassium transporter C-terminal" evidence="15">
    <location>
        <begin position="471"/>
        <end position="615"/>
    </location>
</feature>
<name>A0A6A7Y9K8_9HYPH</name>
<dbReference type="RefSeq" id="WP_153484839.1">
    <property type="nucleotide sequence ID" value="NZ_VWNA01000001.1"/>
</dbReference>
<evidence type="ECO:0000256" key="12">
    <source>
        <dbReference type="ARBA" id="ARBA00023136"/>
    </source>
</evidence>
<keyword evidence="5" id="KW-0997">Cell inner membrane</keyword>
<accession>A0A6A7Y9K8</accession>
<proteinExistence type="inferred from homology"/>
<dbReference type="InterPro" id="IPR053951">
    <property type="entry name" value="K_trans_N"/>
</dbReference>
<feature type="transmembrane region" description="Helical" evidence="13">
    <location>
        <begin position="390"/>
        <end position="408"/>
    </location>
</feature>
<evidence type="ECO:0000256" key="3">
    <source>
        <dbReference type="ARBA" id="ARBA00022448"/>
    </source>
</evidence>
<dbReference type="HAMAP" id="MF_01522">
    <property type="entry name" value="Kup"/>
    <property type="match status" value="1"/>
</dbReference>
<dbReference type="GO" id="GO:0015079">
    <property type="term" value="F:potassium ion transmembrane transporter activity"/>
    <property type="evidence" value="ECO:0007669"/>
    <property type="project" value="UniProtKB-UniRule"/>
</dbReference>
<evidence type="ECO:0000256" key="10">
    <source>
        <dbReference type="ARBA" id="ARBA00022989"/>
    </source>
</evidence>
<keyword evidence="9 13" id="KW-0630">Potassium</keyword>
<comment type="caution">
    <text evidence="16">The sequence shown here is derived from an EMBL/GenBank/DDBJ whole genome shotgun (WGS) entry which is preliminary data.</text>
</comment>
<evidence type="ECO:0000256" key="7">
    <source>
        <dbReference type="ARBA" id="ARBA00022692"/>
    </source>
</evidence>
<keyword evidence="17" id="KW-1185">Reference proteome</keyword>
<evidence type="ECO:0000256" key="13">
    <source>
        <dbReference type="HAMAP-Rule" id="MF_01522"/>
    </source>
</evidence>
<keyword evidence="7 13" id="KW-0812">Transmembrane</keyword>
<evidence type="ECO:0000313" key="17">
    <source>
        <dbReference type="Proteomes" id="UP000332515"/>
    </source>
</evidence>
<gene>
    <name evidence="13" type="primary">kup</name>
    <name evidence="16" type="ORF">F0357_17100</name>
</gene>
<feature type="domain" description="K+ potassium transporter integral membrane" evidence="14">
    <location>
        <begin position="9"/>
        <end position="442"/>
    </location>
</feature>
<dbReference type="Pfam" id="PF02705">
    <property type="entry name" value="K_trans"/>
    <property type="match status" value="1"/>
</dbReference>
<feature type="transmembrane region" description="Helical" evidence="13">
    <location>
        <begin position="163"/>
        <end position="181"/>
    </location>
</feature>
<feature type="transmembrane region" description="Helical" evidence="13">
    <location>
        <begin position="133"/>
        <end position="151"/>
    </location>
</feature>
<dbReference type="Proteomes" id="UP000332515">
    <property type="component" value="Unassembled WGS sequence"/>
</dbReference>
<feature type="transmembrane region" description="Helical" evidence="13">
    <location>
        <begin position="332"/>
        <end position="352"/>
    </location>
</feature>
<dbReference type="InterPro" id="IPR023051">
    <property type="entry name" value="Kup"/>
</dbReference>